<keyword evidence="2" id="KW-1185">Reference proteome</keyword>
<comment type="caution">
    <text evidence="1">The sequence shown here is derived from an EMBL/GenBank/DDBJ whole genome shotgun (WGS) entry which is preliminary data.</text>
</comment>
<sequence>MNSQKYDDETINKAKKAVESYIHNNYDDIETIAFEDEDYSNPMGGMLIEGTVNGSTSFSV</sequence>
<name>A0ABU5CCL2_9BACI</name>
<evidence type="ECO:0000313" key="2">
    <source>
        <dbReference type="Proteomes" id="UP001228376"/>
    </source>
</evidence>
<dbReference type="EMBL" id="JAROCA020000001">
    <property type="protein sequence ID" value="MDY0404062.1"/>
    <property type="molecule type" value="Genomic_DNA"/>
</dbReference>
<dbReference type="Proteomes" id="UP001228376">
    <property type="component" value="Unassembled WGS sequence"/>
</dbReference>
<gene>
    <name evidence="1" type="ORF">P5G51_000330</name>
</gene>
<evidence type="ECO:0000313" key="1">
    <source>
        <dbReference type="EMBL" id="MDY0404062.1"/>
    </source>
</evidence>
<dbReference type="Pfam" id="PF07252">
    <property type="entry name" value="DUF1433"/>
    <property type="match status" value="1"/>
</dbReference>
<protein>
    <submittedName>
        <fullName evidence="1">DUF1433 domain-containing protein</fullName>
    </submittedName>
</protein>
<accession>A0ABU5CCL2</accession>
<reference evidence="1 2" key="1">
    <citation type="submission" date="2023-10" db="EMBL/GenBank/DDBJ databases">
        <title>179-bfca-hs.</title>
        <authorList>
            <person name="Miliotis G."/>
            <person name="Sengupta P."/>
            <person name="Hameed A."/>
            <person name="Chuvochina M."/>
            <person name="Mcdonagh F."/>
            <person name="Simpson A.C."/>
            <person name="Singh N.K."/>
            <person name="Rekha P.D."/>
            <person name="Raman K."/>
            <person name="Hugenholtz P."/>
            <person name="Venkateswaran K."/>
        </authorList>
    </citation>
    <scope>NUCLEOTIDE SEQUENCE [LARGE SCALE GENOMIC DNA]</scope>
    <source>
        <strain evidence="1 2">179-BFC-A-HS</strain>
    </source>
</reference>
<organism evidence="1 2">
    <name type="scientific">Tigheibacillus jepli</name>
    <dbReference type="NCBI Taxonomy" id="3035914"/>
    <lineage>
        <taxon>Bacteria</taxon>
        <taxon>Bacillati</taxon>
        <taxon>Bacillota</taxon>
        <taxon>Bacilli</taxon>
        <taxon>Bacillales</taxon>
        <taxon>Bacillaceae</taxon>
        <taxon>Tigheibacillus</taxon>
    </lineage>
</organism>
<dbReference type="Gene3D" id="3.10.450.130">
    <property type="entry name" value="folded 79 residue fragment of lin0334 like domains"/>
    <property type="match status" value="1"/>
</dbReference>
<dbReference type="InterPro" id="IPR009881">
    <property type="entry name" value="DUF1433"/>
</dbReference>
<dbReference type="RefSeq" id="WP_306066943.1">
    <property type="nucleotide sequence ID" value="NZ_JAROCA020000001.1"/>
</dbReference>
<proteinExistence type="predicted"/>